<dbReference type="InterPro" id="IPR036782">
    <property type="entry name" value="NE0471-like_N"/>
</dbReference>
<evidence type="ECO:0000313" key="1">
    <source>
        <dbReference type="EMBL" id="AYG01035.1"/>
    </source>
</evidence>
<protein>
    <recommendedName>
        <fullName evidence="3">DUF2442 domain-containing protein</fullName>
    </recommendedName>
</protein>
<dbReference type="RefSeq" id="WP_120772418.1">
    <property type="nucleotide sequence ID" value="NZ_CP032627.1"/>
</dbReference>
<sequence length="109" mass="12739">MDFPKVTKAEMLPNVRLRLEFNNGEVRYLPVNDQLELIIKPFHKETLKKTYGLALFLGGVNSWMGNEIKIQNNGDIQLNQKLIPAEVAWKYSLKHLNSEWKEPEEQEND</sequence>
<organism evidence="1 2">
    <name type="scientific">Lactococcus allomyrinae</name>
    <dbReference type="NCBI Taxonomy" id="2419773"/>
    <lineage>
        <taxon>Bacteria</taxon>
        <taxon>Bacillati</taxon>
        <taxon>Bacillota</taxon>
        <taxon>Bacilli</taxon>
        <taxon>Lactobacillales</taxon>
        <taxon>Streptococcaceae</taxon>
        <taxon>Lactococcus</taxon>
    </lineage>
</organism>
<dbReference type="KEGG" id="lact:D7I46_08015"/>
<evidence type="ECO:0008006" key="3">
    <source>
        <dbReference type="Google" id="ProtNLM"/>
    </source>
</evidence>
<dbReference type="OrthoDB" id="2242627at2"/>
<dbReference type="EMBL" id="CP032627">
    <property type="protein sequence ID" value="AYG01035.1"/>
    <property type="molecule type" value="Genomic_DNA"/>
</dbReference>
<evidence type="ECO:0000313" key="2">
    <source>
        <dbReference type="Proteomes" id="UP000269374"/>
    </source>
</evidence>
<gene>
    <name evidence="1" type="ORF">D7I46_08015</name>
</gene>
<name>A0A387BAZ0_9LACT</name>
<dbReference type="SUPFAM" id="SSF143880">
    <property type="entry name" value="NE0471 N-terminal domain-like"/>
    <property type="match status" value="1"/>
</dbReference>
<accession>A0A387BAZ0</accession>
<reference evidence="1 2" key="1">
    <citation type="submission" date="2018-09" db="EMBL/GenBank/DDBJ databases">
        <title>Genome sequencing of strain 1JSPR-7.</title>
        <authorList>
            <person name="Heo J."/>
            <person name="Kim S.-J."/>
            <person name="Kwon S.-W."/>
        </authorList>
    </citation>
    <scope>NUCLEOTIDE SEQUENCE [LARGE SCALE GENOMIC DNA]</scope>
    <source>
        <strain evidence="1 2">1JSPR-7</strain>
    </source>
</reference>
<dbReference type="Proteomes" id="UP000269374">
    <property type="component" value="Chromosome"/>
</dbReference>
<keyword evidence="2" id="KW-1185">Reference proteome</keyword>
<proteinExistence type="predicted"/>
<dbReference type="AlphaFoldDB" id="A0A387BAZ0"/>